<dbReference type="PANTHER" id="PTHR30255:SF2">
    <property type="entry name" value="SINGLE-STRANDED-DNA-SPECIFIC EXONUCLEASE RECJ"/>
    <property type="match status" value="1"/>
</dbReference>
<dbReference type="GO" id="GO:0008409">
    <property type="term" value="F:5'-3' exonuclease activity"/>
    <property type="evidence" value="ECO:0007669"/>
    <property type="project" value="InterPro"/>
</dbReference>
<dbReference type="InterPro" id="IPR038763">
    <property type="entry name" value="DHH_sf"/>
</dbReference>
<dbReference type="InterPro" id="IPR051673">
    <property type="entry name" value="SSDNA_exonuclease_RecJ"/>
</dbReference>
<dbReference type="GO" id="GO:0003676">
    <property type="term" value="F:nucleic acid binding"/>
    <property type="evidence" value="ECO:0007669"/>
    <property type="project" value="InterPro"/>
</dbReference>
<evidence type="ECO:0000259" key="6">
    <source>
        <dbReference type="Pfam" id="PF01368"/>
    </source>
</evidence>
<dbReference type="KEGG" id="abas:ACPOL_6071"/>
<dbReference type="SUPFAM" id="SSF64182">
    <property type="entry name" value="DHH phosphoesterases"/>
    <property type="match status" value="1"/>
</dbReference>
<evidence type="ECO:0000259" key="8">
    <source>
        <dbReference type="Pfam" id="PF17768"/>
    </source>
</evidence>
<feature type="domain" description="DDH" evidence="6">
    <location>
        <begin position="74"/>
        <end position="232"/>
    </location>
</feature>
<evidence type="ECO:0000256" key="5">
    <source>
        <dbReference type="ARBA" id="ARBA00022839"/>
    </source>
</evidence>
<name>A0A2Z5G9S3_9BACT</name>
<evidence type="ECO:0000259" key="7">
    <source>
        <dbReference type="Pfam" id="PF02272"/>
    </source>
</evidence>
<dbReference type="Pfam" id="PF02272">
    <property type="entry name" value="DHHA1"/>
    <property type="match status" value="1"/>
</dbReference>
<keyword evidence="3" id="KW-0540">Nuclease</keyword>
<dbReference type="Gene3D" id="3.90.1640.30">
    <property type="match status" value="1"/>
</dbReference>
<keyword evidence="5 9" id="KW-0269">Exonuclease</keyword>
<feature type="domain" description="DHHA1" evidence="7">
    <location>
        <begin position="354"/>
        <end position="457"/>
    </location>
</feature>
<evidence type="ECO:0000256" key="4">
    <source>
        <dbReference type="ARBA" id="ARBA00022801"/>
    </source>
</evidence>
<dbReference type="NCBIfam" id="TIGR00644">
    <property type="entry name" value="recJ"/>
    <property type="match status" value="1"/>
</dbReference>
<dbReference type="AlphaFoldDB" id="A0A2Z5G9S3"/>
<dbReference type="GO" id="GO:0006281">
    <property type="term" value="P:DNA repair"/>
    <property type="evidence" value="ECO:0007669"/>
    <property type="project" value="InterPro"/>
</dbReference>
<dbReference type="GO" id="GO:0006310">
    <property type="term" value="P:DNA recombination"/>
    <property type="evidence" value="ECO:0007669"/>
    <property type="project" value="InterPro"/>
</dbReference>
<comment type="similarity">
    <text evidence="1">Belongs to the RecJ family.</text>
</comment>
<gene>
    <name evidence="9" type="ORF">ACPOL_6071</name>
</gene>
<dbReference type="Pfam" id="PF01368">
    <property type="entry name" value="DHH"/>
    <property type="match status" value="1"/>
</dbReference>
<keyword evidence="4" id="KW-0378">Hydrolase</keyword>
<evidence type="ECO:0000256" key="3">
    <source>
        <dbReference type="ARBA" id="ARBA00022722"/>
    </source>
</evidence>
<evidence type="ECO:0000313" key="10">
    <source>
        <dbReference type="Proteomes" id="UP000253606"/>
    </source>
</evidence>
<dbReference type="Gene3D" id="3.10.310.30">
    <property type="match status" value="1"/>
</dbReference>
<protein>
    <recommendedName>
        <fullName evidence="2">Single-stranded-DNA-specific exonuclease RecJ</fullName>
    </recommendedName>
</protein>
<sequence length="601" mass="64941">MPPTDIDAARELAQSAGIPVVLAQLLRLRGVHSPEAAERFLNVSFDHLHDPYSMAGMTVAVARVKAAIARREPILIYGDYDVDGTVAVVLLKTAIEMIAGPGRSDVRFHVPHRLREGYGMKSEVVEAAVAAGARLVISVDTGIRAFAAAEAAASLGIDLIVTDHHLPDLGRGLPPAIAVLNPNQQDCQYACKHLCGAGVAFKLAQALLEAHDRVRAREKILPSFLKMLAIATIADAVPLLGENRAIAALGIEQLGRPAHPGLRALLELAKLDPVQRRLTSTDIAFRLAPRINAAGRMDIASEVVEMFTTRDSQRARFLAEKLDRLNSDRRNTEAGILDKIEAQLKQDPRLREGPCIVLDGEGWHRGVIGILASRVVEQTGRPAIVITHEADVGAAGGDNAGEAEAHGSGRSIPGFHLLQAIESCHELFTRFGGHAHAVGFSLPSSRVPELRQRLTDYAGIHLRQEDLEPMLLCDAYLPLDQITPELYACLQRLHPTGMNNEDPRFVATNVKVVGQPRILKELHVKLQLARGPGEGAIPALAWRWAGRLAAMGVGDGALLDVVYRLRHNQHPDFGGVELEIEDLRLAEAAAVQSSHPPHSSA</sequence>
<accession>A0A2Z5G9S3</accession>
<dbReference type="InterPro" id="IPR003156">
    <property type="entry name" value="DHHA1_dom"/>
</dbReference>
<dbReference type="Pfam" id="PF17768">
    <property type="entry name" value="RecJ_OB"/>
    <property type="match status" value="1"/>
</dbReference>
<dbReference type="EMBL" id="CP030840">
    <property type="protein sequence ID" value="AXC15315.1"/>
    <property type="molecule type" value="Genomic_DNA"/>
</dbReference>
<organism evidence="9 10">
    <name type="scientific">Acidisarcina polymorpha</name>
    <dbReference type="NCBI Taxonomy" id="2211140"/>
    <lineage>
        <taxon>Bacteria</taxon>
        <taxon>Pseudomonadati</taxon>
        <taxon>Acidobacteriota</taxon>
        <taxon>Terriglobia</taxon>
        <taxon>Terriglobales</taxon>
        <taxon>Acidobacteriaceae</taxon>
        <taxon>Acidisarcina</taxon>
    </lineage>
</organism>
<dbReference type="PANTHER" id="PTHR30255">
    <property type="entry name" value="SINGLE-STRANDED-DNA-SPECIFIC EXONUCLEASE RECJ"/>
    <property type="match status" value="1"/>
</dbReference>
<evidence type="ECO:0000256" key="1">
    <source>
        <dbReference type="ARBA" id="ARBA00005915"/>
    </source>
</evidence>
<dbReference type="Proteomes" id="UP000253606">
    <property type="component" value="Chromosome"/>
</dbReference>
<evidence type="ECO:0000256" key="2">
    <source>
        <dbReference type="ARBA" id="ARBA00019841"/>
    </source>
</evidence>
<dbReference type="InterPro" id="IPR001667">
    <property type="entry name" value="DDH_dom"/>
</dbReference>
<dbReference type="InterPro" id="IPR004610">
    <property type="entry name" value="RecJ"/>
</dbReference>
<proteinExistence type="inferred from homology"/>
<keyword evidence="10" id="KW-1185">Reference proteome</keyword>
<evidence type="ECO:0000313" key="9">
    <source>
        <dbReference type="EMBL" id="AXC15315.1"/>
    </source>
</evidence>
<reference evidence="9 10" key="1">
    <citation type="journal article" date="2018" name="Front. Microbiol.">
        <title>Hydrolytic Capabilities as a Key to Environmental Success: Chitinolytic and Cellulolytic Acidobacteria From Acidic Sub-arctic Soils and Boreal Peatlands.</title>
        <authorList>
            <person name="Belova S.E."/>
            <person name="Ravin N.V."/>
            <person name="Pankratov T.A."/>
            <person name="Rakitin A.L."/>
            <person name="Ivanova A.A."/>
            <person name="Beletsky A.V."/>
            <person name="Mardanov A.V."/>
            <person name="Sinninghe Damste J.S."/>
            <person name="Dedysh S.N."/>
        </authorList>
    </citation>
    <scope>NUCLEOTIDE SEQUENCE [LARGE SCALE GENOMIC DNA]</scope>
    <source>
        <strain evidence="9 10">SBC82</strain>
    </source>
</reference>
<feature type="domain" description="RecJ OB" evidence="8">
    <location>
        <begin position="473"/>
        <end position="582"/>
    </location>
</feature>
<dbReference type="InterPro" id="IPR041122">
    <property type="entry name" value="RecJ_OB"/>
</dbReference>